<dbReference type="Proteomes" id="UP000177506">
    <property type="component" value="Unassembled WGS sequence"/>
</dbReference>
<accession>A0A1G1TIH0</accession>
<dbReference type="EMBL" id="MDZA01000122">
    <property type="protein sequence ID" value="OGX90666.1"/>
    <property type="molecule type" value="Genomic_DNA"/>
</dbReference>
<sequence length="59" mass="7015">MTHEAVIETVKTLPVNFELNELVERLILLEDLDKRRQQGQRGETISFEEMKREASTWQK</sequence>
<reference evidence="2 3" key="1">
    <citation type="submission" date="2016-08" db="EMBL/GenBank/DDBJ databases">
        <title>Hymenobacter coccineus sp. nov., Hymenobacter lapidarius sp. nov. and Hymenobacter glacialis sp. nov., isolated from Antarctic soil.</title>
        <authorList>
            <person name="Sedlacek I."/>
            <person name="Kralova S."/>
            <person name="Kyrova K."/>
            <person name="Maslanova I."/>
            <person name="Stankova E."/>
            <person name="Vrbovska V."/>
            <person name="Nemec M."/>
            <person name="Bartak M."/>
            <person name="Svec P."/>
            <person name="Busse H.-J."/>
            <person name="Pantucek R."/>
        </authorList>
    </citation>
    <scope>NUCLEOTIDE SEQUENCE [LARGE SCALE GENOMIC DNA]</scope>
    <source>
        <strain evidence="2 3">CCM 8649</strain>
    </source>
</reference>
<dbReference type="RefSeq" id="WP_070742748.1">
    <property type="nucleotide sequence ID" value="NZ_MDZA01000122.1"/>
</dbReference>
<evidence type="ECO:0008006" key="4">
    <source>
        <dbReference type="Google" id="ProtNLM"/>
    </source>
</evidence>
<keyword evidence="3" id="KW-1185">Reference proteome</keyword>
<dbReference type="OrthoDB" id="799583at2"/>
<evidence type="ECO:0000313" key="2">
    <source>
        <dbReference type="EMBL" id="OGX90666.1"/>
    </source>
</evidence>
<proteinExistence type="predicted"/>
<gene>
    <name evidence="2" type="ORF">BEN49_06335</name>
</gene>
<evidence type="ECO:0000256" key="1">
    <source>
        <dbReference type="SAM" id="MobiDB-lite"/>
    </source>
</evidence>
<protein>
    <recommendedName>
        <fullName evidence="4">Addiction module protein</fullName>
    </recommendedName>
</protein>
<feature type="region of interest" description="Disordered" evidence="1">
    <location>
        <begin position="36"/>
        <end position="59"/>
    </location>
</feature>
<feature type="compositionally biased region" description="Basic and acidic residues" evidence="1">
    <location>
        <begin position="48"/>
        <end position="59"/>
    </location>
</feature>
<comment type="caution">
    <text evidence="2">The sequence shown here is derived from an EMBL/GenBank/DDBJ whole genome shotgun (WGS) entry which is preliminary data.</text>
</comment>
<evidence type="ECO:0000313" key="3">
    <source>
        <dbReference type="Proteomes" id="UP000177506"/>
    </source>
</evidence>
<dbReference type="AlphaFoldDB" id="A0A1G1TIH0"/>
<organism evidence="2 3">
    <name type="scientific">Hymenobacter coccineus</name>
    <dbReference type="NCBI Taxonomy" id="1908235"/>
    <lineage>
        <taxon>Bacteria</taxon>
        <taxon>Pseudomonadati</taxon>
        <taxon>Bacteroidota</taxon>
        <taxon>Cytophagia</taxon>
        <taxon>Cytophagales</taxon>
        <taxon>Hymenobacteraceae</taxon>
        <taxon>Hymenobacter</taxon>
    </lineage>
</organism>
<name>A0A1G1TIH0_9BACT</name>